<evidence type="ECO:0000256" key="3">
    <source>
        <dbReference type="ARBA" id="ARBA00023163"/>
    </source>
</evidence>
<protein>
    <submittedName>
        <fullName evidence="5">GntR family transcriptional regulator</fullName>
    </submittedName>
</protein>
<dbReference type="Gene3D" id="1.10.10.10">
    <property type="entry name" value="Winged helix-like DNA-binding domain superfamily/Winged helix DNA-binding domain"/>
    <property type="match status" value="1"/>
</dbReference>
<keyword evidence="6" id="KW-1185">Reference proteome</keyword>
<dbReference type="SUPFAM" id="SSF48008">
    <property type="entry name" value="GntR ligand-binding domain-like"/>
    <property type="match status" value="1"/>
</dbReference>
<dbReference type="Gene3D" id="1.20.120.530">
    <property type="entry name" value="GntR ligand-binding domain-like"/>
    <property type="match status" value="1"/>
</dbReference>
<feature type="domain" description="HTH gntR-type" evidence="4">
    <location>
        <begin position="10"/>
        <end position="77"/>
    </location>
</feature>
<dbReference type="PANTHER" id="PTHR43537">
    <property type="entry name" value="TRANSCRIPTIONAL REGULATOR, GNTR FAMILY"/>
    <property type="match status" value="1"/>
</dbReference>
<reference evidence="5 6" key="1">
    <citation type="submission" date="2023-01" db="EMBL/GenBank/DDBJ databases">
        <title>Characterization of estradiol degrading bacteria Microbacterium sp. MZT7 and reveal degrading genes through genome analysis.</title>
        <authorList>
            <person name="Hao P."/>
            <person name="Gao Y."/>
        </authorList>
    </citation>
    <scope>NUCLEOTIDE SEQUENCE [LARGE SCALE GENOMIC DNA]</scope>
    <source>
        <strain evidence="5 6">MZT7</strain>
    </source>
</reference>
<evidence type="ECO:0000313" key="6">
    <source>
        <dbReference type="Proteomes" id="UP001199642"/>
    </source>
</evidence>
<evidence type="ECO:0000256" key="2">
    <source>
        <dbReference type="ARBA" id="ARBA00023125"/>
    </source>
</evidence>
<keyword evidence="2" id="KW-0238">DNA-binding</keyword>
<organism evidence="5 6">
    <name type="scientific">Microbacterium resistens</name>
    <dbReference type="NCBI Taxonomy" id="156977"/>
    <lineage>
        <taxon>Bacteria</taxon>
        <taxon>Bacillati</taxon>
        <taxon>Actinomycetota</taxon>
        <taxon>Actinomycetes</taxon>
        <taxon>Micrococcales</taxon>
        <taxon>Microbacteriaceae</taxon>
        <taxon>Microbacterium</taxon>
    </lineage>
</organism>
<sequence length="235" mass="26323">MDRYRTAPPRSSVDFVATELYMRILEGAYPPGSFIRLNEVATDLGVSMMPVREAIRELASLGIVEMLPNRGAQVRELSIDDLVETYRSRLYLETLALRLGAPNFTAEDAAAALAANEERRAAVAKEDAYAMISAHERFHFLLYETCQNSWLVRALVPGWRNTARYRDISFASSPIRREHDEQHAQMVEAMSDHDGDRAVAILHAHLTSAAEEVAQEIAGISVLDRLPPVDELLCR</sequence>
<evidence type="ECO:0000313" key="5">
    <source>
        <dbReference type="EMBL" id="UGS25219.1"/>
    </source>
</evidence>
<dbReference type="PROSITE" id="PS50949">
    <property type="entry name" value="HTH_GNTR"/>
    <property type="match status" value="1"/>
</dbReference>
<dbReference type="Proteomes" id="UP001199642">
    <property type="component" value="Chromosome"/>
</dbReference>
<dbReference type="InterPro" id="IPR036390">
    <property type="entry name" value="WH_DNA-bd_sf"/>
</dbReference>
<dbReference type="Pfam" id="PF00392">
    <property type="entry name" value="GntR"/>
    <property type="match status" value="1"/>
</dbReference>
<dbReference type="InterPro" id="IPR036388">
    <property type="entry name" value="WH-like_DNA-bd_sf"/>
</dbReference>
<evidence type="ECO:0000259" key="4">
    <source>
        <dbReference type="PROSITE" id="PS50949"/>
    </source>
</evidence>
<accession>A0ABY3RQS6</accession>
<dbReference type="EMBL" id="CP082781">
    <property type="protein sequence ID" value="UGS25219.1"/>
    <property type="molecule type" value="Genomic_DNA"/>
</dbReference>
<keyword evidence="1" id="KW-0805">Transcription regulation</keyword>
<dbReference type="PANTHER" id="PTHR43537:SF24">
    <property type="entry name" value="GLUCONATE OPERON TRANSCRIPTIONAL REPRESSOR"/>
    <property type="match status" value="1"/>
</dbReference>
<name>A0ABY3RQS6_9MICO</name>
<dbReference type="Pfam" id="PF07729">
    <property type="entry name" value="FCD"/>
    <property type="match status" value="1"/>
</dbReference>
<dbReference type="InterPro" id="IPR011711">
    <property type="entry name" value="GntR_C"/>
</dbReference>
<dbReference type="SMART" id="SM00345">
    <property type="entry name" value="HTH_GNTR"/>
    <property type="match status" value="1"/>
</dbReference>
<dbReference type="InterPro" id="IPR008920">
    <property type="entry name" value="TF_FadR/GntR_C"/>
</dbReference>
<proteinExistence type="predicted"/>
<dbReference type="CDD" id="cd07377">
    <property type="entry name" value="WHTH_GntR"/>
    <property type="match status" value="1"/>
</dbReference>
<dbReference type="SUPFAM" id="SSF46785">
    <property type="entry name" value="Winged helix' DNA-binding domain"/>
    <property type="match status" value="1"/>
</dbReference>
<dbReference type="InterPro" id="IPR000524">
    <property type="entry name" value="Tscrpt_reg_HTH_GntR"/>
</dbReference>
<gene>
    <name evidence="5" type="ORF">K8F61_11000</name>
</gene>
<evidence type="ECO:0000256" key="1">
    <source>
        <dbReference type="ARBA" id="ARBA00023015"/>
    </source>
</evidence>
<dbReference type="SMART" id="SM00895">
    <property type="entry name" value="FCD"/>
    <property type="match status" value="1"/>
</dbReference>
<dbReference type="RefSeq" id="WP_231819140.1">
    <property type="nucleotide sequence ID" value="NZ_CP082781.1"/>
</dbReference>
<keyword evidence="3" id="KW-0804">Transcription</keyword>